<comment type="caution">
    <text evidence="1">The sequence shown here is derived from an EMBL/GenBank/DDBJ whole genome shotgun (WGS) entry which is preliminary data.</text>
</comment>
<gene>
    <name evidence="1" type="ORF">HPB47_019433</name>
</gene>
<accession>A0AC60QI61</accession>
<keyword evidence="2" id="KW-1185">Reference proteome</keyword>
<protein>
    <submittedName>
        <fullName evidence="1">Uncharacterized protein</fullName>
    </submittedName>
</protein>
<name>A0AC60QI61_IXOPE</name>
<dbReference type="EMBL" id="JABSTQ010008858">
    <property type="protein sequence ID" value="KAG0433982.1"/>
    <property type="molecule type" value="Genomic_DNA"/>
</dbReference>
<feature type="non-terminal residue" evidence="1">
    <location>
        <position position="1"/>
    </location>
</feature>
<proteinExistence type="predicted"/>
<reference evidence="1 2" key="1">
    <citation type="journal article" date="2020" name="Cell">
        <title>Large-Scale Comparative Analyses of Tick Genomes Elucidate Their Genetic Diversity and Vector Capacities.</title>
        <authorList>
            <consortium name="Tick Genome and Microbiome Consortium (TIGMIC)"/>
            <person name="Jia N."/>
            <person name="Wang J."/>
            <person name="Shi W."/>
            <person name="Du L."/>
            <person name="Sun Y."/>
            <person name="Zhan W."/>
            <person name="Jiang J.F."/>
            <person name="Wang Q."/>
            <person name="Zhang B."/>
            <person name="Ji P."/>
            <person name="Bell-Sakyi L."/>
            <person name="Cui X.M."/>
            <person name="Yuan T.T."/>
            <person name="Jiang B.G."/>
            <person name="Yang W.F."/>
            <person name="Lam T.T."/>
            <person name="Chang Q.C."/>
            <person name="Ding S.J."/>
            <person name="Wang X.J."/>
            <person name="Zhu J.G."/>
            <person name="Ruan X.D."/>
            <person name="Zhao L."/>
            <person name="Wei J.T."/>
            <person name="Ye R.Z."/>
            <person name="Que T.C."/>
            <person name="Du C.H."/>
            <person name="Zhou Y.H."/>
            <person name="Cheng J.X."/>
            <person name="Dai P.F."/>
            <person name="Guo W.B."/>
            <person name="Han X.H."/>
            <person name="Huang E.J."/>
            <person name="Li L.F."/>
            <person name="Wei W."/>
            <person name="Gao Y.C."/>
            <person name="Liu J.Z."/>
            <person name="Shao H.Z."/>
            <person name="Wang X."/>
            <person name="Wang C.C."/>
            <person name="Yang T.C."/>
            <person name="Huo Q.B."/>
            <person name="Li W."/>
            <person name="Chen H.Y."/>
            <person name="Chen S.E."/>
            <person name="Zhou L.G."/>
            <person name="Ni X.B."/>
            <person name="Tian J.H."/>
            <person name="Sheng Y."/>
            <person name="Liu T."/>
            <person name="Pan Y.S."/>
            <person name="Xia L.Y."/>
            <person name="Li J."/>
            <person name="Zhao F."/>
            <person name="Cao W.C."/>
        </authorList>
    </citation>
    <scope>NUCLEOTIDE SEQUENCE [LARGE SCALE GENOMIC DNA]</scope>
    <source>
        <strain evidence="1">Iper-2018</strain>
    </source>
</reference>
<sequence length="86" mass="9499">EDARREQARATARELGWSGKGQLIKAPSKYVPVDEAMKKKFADGFSMGRVQRRASKDALSVFPRFKTTQTYSVADYAAFAAPPSQA</sequence>
<evidence type="ECO:0000313" key="1">
    <source>
        <dbReference type="EMBL" id="KAG0433982.1"/>
    </source>
</evidence>
<organism evidence="1 2">
    <name type="scientific">Ixodes persulcatus</name>
    <name type="common">Taiga tick</name>
    <dbReference type="NCBI Taxonomy" id="34615"/>
    <lineage>
        <taxon>Eukaryota</taxon>
        <taxon>Metazoa</taxon>
        <taxon>Ecdysozoa</taxon>
        <taxon>Arthropoda</taxon>
        <taxon>Chelicerata</taxon>
        <taxon>Arachnida</taxon>
        <taxon>Acari</taxon>
        <taxon>Parasitiformes</taxon>
        <taxon>Ixodida</taxon>
        <taxon>Ixodoidea</taxon>
        <taxon>Ixodidae</taxon>
        <taxon>Ixodinae</taxon>
        <taxon>Ixodes</taxon>
    </lineage>
</organism>
<evidence type="ECO:0000313" key="2">
    <source>
        <dbReference type="Proteomes" id="UP000805193"/>
    </source>
</evidence>
<dbReference type="Proteomes" id="UP000805193">
    <property type="component" value="Unassembled WGS sequence"/>
</dbReference>